<comment type="cofactor">
    <cofactor evidence="1">
        <name>Mg(2+)</name>
        <dbReference type="ChEBI" id="CHEBI:18420"/>
    </cofactor>
</comment>
<keyword evidence="15" id="KW-0408">Iron</keyword>
<organism evidence="31 32">
    <name type="scientific">Hortaea werneckii</name>
    <name type="common">Black yeast</name>
    <name type="synonym">Cladosporium werneckii</name>
    <dbReference type="NCBI Taxonomy" id="91943"/>
    <lineage>
        <taxon>Eukaryota</taxon>
        <taxon>Fungi</taxon>
        <taxon>Dikarya</taxon>
        <taxon>Ascomycota</taxon>
        <taxon>Pezizomycotina</taxon>
        <taxon>Dothideomycetes</taxon>
        <taxon>Dothideomycetidae</taxon>
        <taxon>Mycosphaerellales</taxon>
        <taxon>Teratosphaeriaceae</taxon>
        <taxon>Hortaea</taxon>
    </lineage>
</organism>
<keyword evidence="20" id="KW-0100">Branched-chain amino acid biosynthesis</keyword>
<keyword evidence="10" id="KW-0256">Endoplasmic reticulum</keyword>
<evidence type="ECO:0000256" key="18">
    <source>
        <dbReference type="ARBA" id="ARBA00023170"/>
    </source>
</evidence>
<feature type="transmembrane region" description="Helical" evidence="28">
    <location>
        <begin position="64"/>
        <end position="84"/>
    </location>
</feature>
<evidence type="ECO:0000256" key="25">
    <source>
        <dbReference type="ARBA" id="ARBA00034078"/>
    </source>
</evidence>
<dbReference type="InterPro" id="IPR056740">
    <property type="entry name" value="ILV_EDD_C"/>
</dbReference>
<comment type="cofactor">
    <cofactor evidence="25">
        <name>[2Fe-2S] cluster</name>
        <dbReference type="ChEBI" id="CHEBI:190135"/>
    </cofactor>
</comment>
<dbReference type="InterPro" id="IPR042096">
    <property type="entry name" value="Dihydro-acid_dehy_C"/>
</dbReference>
<evidence type="ECO:0000259" key="30">
    <source>
        <dbReference type="Pfam" id="PF24877"/>
    </source>
</evidence>
<evidence type="ECO:0000256" key="28">
    <source>
        <dbReference type="SAM" id="Phobius"/>
    </source>
</evidence>
<dbReference type="SUPFAM" id="SSF52016">
    <property type="entry name" value="LeuD/IlvD-like"/>
    <property type="match status" value="1"/>
</dbReference>
<keyword evidence="11" id="KW-0460">Magnesium</keyword>
<evidence type="ECO:0000256" key="5">
    <source>
        <dbReference type="ARBA" id="ARBA00022448"/>
    </source>
</evidence>
<keyword evidence="6" id="KW-0028">Amino-acid biosynthesis</keyword>
<dbReference type="PROSITE" id="PS00887">
    <property type="entry name" value="ILVD_EDD_2"/>
    <property type="match status" value="1"/>
</dbReference>
<dbReference type="Pfam" id="PF00810">
    <property type="entry name" value="ER_lumen_recept"/>
    <property type="match status" value="1"/>
</dbReference>
<feature type="transmembrane region" description="Helical" evidence="28">
    <location>
        <begin position="36"/>
        <end position="58"/>
    </location>
</feature>
<dbReference type="InterPro" id="IPR020558">
    <property type="entry name" value="DiOHA_6PGluconate_deHydtase_CS"/>
</dbReference>
<keyword evidence="19" id="KW-0456">Lyase</keyword>
<evidence type="ECO:0000256" key="11">
    <source>
        <dbReference type="ARBA" id="ARBA00022842"/>
    </source>
</evidence>
<evidence type="ECO:0000259" key="29">
    <source>
        <dbReference type="Pfam" id="PF00920"/>
    </source>
</evidence>
<comment type="caution">
    <text evidence="31">The sequence shown here is derived from an EMBL/GenBank/DDBJ whole genome shotgun (WGS) entry which is preliminary data.</text>
</comment>
<dbReference type="PRINTS" id="PR00660">
    <property type="entry name" value="ERLUMENR"/>
</dbReference>
<feature type="transmembrane region" description="Helical" evidence="28">
    <location>
        <begin position="192"/>
        <end position="211"/>
    </location>
</feature>
<evidence type="ECO:0000256" key="23">
    <source>
        <dbReference type="ARBA" id="ARBA00029437"/>
    </source>
</evidence>
<dbReference type="InterPro" id="IPR050165">
    <property type="entry name" value="DHAD_IlvD/Edd"/>
</dbReference>
<evidence type="ECO:0000256" key="22">
    <source>
        <dbReference type="ARBA" id="ARBA00029436"/>
    </source>
</evidence>
<accession>A0A3M7G954</accession>
<evidence type="ECO:0000256" key="26">
    <source>
        <dbReference type="ARBA" id="ARBA00052865"/>
    </source>
</evidence>
<protein>
    <recommendedName>
        <fullName evidence="24">dihydroxy-acid dehydratase</fullName>
        <ecNumber evidence="24">4.2.1.9</ecNumber>
    </recommendedName>
</protein>
<dbReference type="GO" id="GO:0046923">
    <property type="term" value="F:ER retention sequence binding"/>
    <property type="evidence" value="ECO:0007669"/>
    <property type="project" value="InterPro"/>
</dbReference>
<keyword evidence="13" id="KW-0653">Protein transport</keyword>
<comment type="catalytic activity">
    <reaction evidence="26">
        <text>(2R,3R)-2,3-dihydroxy-3-methylpentanoate = (S)-3-methyl-2-oxopentanoate + H2O</text>
        <dbReference type="Rhea" id="RHEA:27694"/>
        <dbReference type="ChEBI" id="CHEBI:15377"/>
        <dbReference type="ChEBI" id="CHEBI:35146"/>
        <dbReference type="ChEBI" id="CHEBI:49258"/>
        <dbReference type="EC" id="4.2.1.9"/>
    </reaction>
    <physiologicalReaction direction="left-to-right" evidence="26">
        <dbReference type="Rhea" id="RHEA:27695"/>
    </physiologicalReaction>
</comment>
<keyword evidence="9" id="KW-0479">Metal-binding</keyword>
<proteinExistence type="inferred from homology"/>
<feature type="compositionally biased region" description="Basic and acidic residues" evidence="27">
    <location>
        <begin position="339"/>
        <end position="354"/>
    </location>
</feature>
<name>A0A3M7G954_HORWE</name>
<evidence type="ECO:0000256" key="8">
    <source>
        <dbReference type="ARBA" id="ARBA00022714"/>
    </source>
</evidence>
<dbReference type="Proteomes" id="UP000269539">
    <property type="component" value="Unassembled WGS sequence"/>
</dbReference>
<keyword evidence="5" id="KW-0813">Transport</keyword>
<evidence type="ECO:0000256" key="14">
    <source>
        <dbReference type="ARBA" id="ARBA00022989"/>
    </source>
</evidence>
<dbReference type="EC" id="4.2.1.9" evidence="24"/>
<feature type="region of interest" description="Disordered" evidence="27">
    <location>
        <begin position="262"/>
        <end position="376"/>
    </location>
</feature>
<evidence type="ECO:0000313" key="31">
    <source>
        <dbReference type="EMBL" id="RMY97266.1"/>
    </source>
</evidence>
<dbReference type="InterPro" id="IPR004404">
    <property type="entry name" value="DihydroxyA_deHydtase"/>
</dbReference>
<feature type="transmembrane region" description="Helical" evidence="28">
    <location>
        <begin position="96"/>
        <end position="118"/>
    </location>
</feature>
<feature type="domain" description="Dihydroxy-acid/6-phosphogluconate dehydratase C-terminal" evidence="30">
    <location>
        <begin position="818"/>
        <end position="1008"/>
    </location>
</feature>
<keyword evidence="16" id="KW-0411">Iron-sulfur</keyword>
<evidence type="ECO:0000256" key="21">
    <source>
        <dbReference type="ARBA" id="ARBA00029304"/>
    </source>
</evidence>
<feature type="compositionally biased region" description="Low complexity" evidence="27">
    <location>
        <begin position="308"/>
        <end position="321"/>
    </location>
</feature>
<evidence type="ECO:0000256" key="9">
    <source>
        <dbReference type="ARBA" id="ARBA00022723"/>
    </source>
</evidence>
<dbReference type="Pfam" id="PF00920">
    <property type="entry name" value="ILVD_EDD_N"/>
    <property type="match status" value="1"/>
</dbReference>
<dbReference type="PROSITE" id="PS00886">
    <property type="entry name" value="ILVD_EDD_1"/>
    <property type="match status" value="1"/>
</dbReference>
<keyword evidence="17 28" id="KW-0472">Membrane</keyword>
<evidence type="ECO:0000256" key="15">
    <source>
        <dbReference type="ARBA" id="ARBA00023004"/>
    </source>
</evidence>
<evidence type="ECO:0000256" key="2">
    <source>
        <dbReference type="ARBA" id="ARBA00004477"/>
    </source>
</evidence>
<dbReference type="GO" id="GO:0009099">
    <property type="term" value="P:L-valine biosynthetic process"/>
    <property type="evidence" value="ECO:0007669"/>
    <property type="project" value="UniProtKB-UniPathway"/>
</dbReference>
<evidence type="ECO:0000256" key="19">
    <source>
        <dbReference type="ARBA" id="ARBA00023239"/>
    </source>
</evidence>
<dbReference type="NCBIfam" id="TIGR00110">
    <property type="entry name" value="ilvD"/>
    <property type="match status" value="1"/>
</dbReference>
<dbReference type="GO" id="GO:0004160">
    <property type="term" value="F:dihydroxy-acid dehydratase activity"/>
    <property type="evidence" value="ECO:0007669"/>
    <property type="project" value="UniProtKB-EC"/>
</dbReference>
<keyword evidence="18" id="KW-0675">Receptor</keyword>
<dbReference type="FunFam" id="3.50.30.80:FF:000001">
    <property type="entry name" value="Dihydroxy-acid dehydratase"/>
    <property type="match status" value="1"/>
</dbReference>
<dbReference type="InterPro" id="IPR037237">
    <property type="entry name" value="IlvD/EDD_N"/>
</dbReference>
<comment type="pathway">
    <text evidence="23">Amino-acid biosynthesis; L-isoleucine biosynthesis; L-isoleucine from 2-oxobutanoate: step 3/4.</text>
</comment>
<keyword evidence="7 28" id="KW-0812">Transmembrane</keyword>
<feature type="transmembrane region" description="Helical" evidence="28">
    <location>
        <begin position="162"/>
        <end position="180"/>
    </location>
</feature>
<evidence type="ECO:0000256" key="6">
    <source>
        <dbReference type="ARBA" id="ARBA00022605"/>
    </source>
</evidence>
<evidence type="ECO:0000256" key="7">
    <source>
        <dbReference type="ARBA" id="ARBA00022692"/>
    </source>
</evidence>
<reference evidence="31 32" key="1">
    <citation type="journal article" date="2018" name="BMC Genomics">
        <title>Genomic evidence for intraspecific hybridization in a clonal and extremely halotolerant yeast.</title>
        <authorList>
            <person name="Gostincar C."/>
            <person name="Stajich J.E."/>
            <person name="Zupancic J."/>
            <person name="Zalar P."/>
            <person name="Gunde-Cimerman N."/>
        </authorList>
    </citation>
    <scope>NUCLEOTIDE SEQUENCE [LARGE SCALE GENOMIC DNA]</scope>
    <source>
        <strain evidence="31 32">EXF-10513</strain>
    </source>
</reference>
<dbReference type="VEuPathDB" id="FungiDB:BTJ68_02599"/>
<evidence type="ECO:0000256" key="27">
    <source>
        <dbReference type="SAM" id="MobiDB-lite"/>
    </source>
</evidence>
<keyword evidence="14 28" id="KW-1133">Transmembrane helix</keyword>
<dbReference type="GO" id="GO:0005789">
    <property type="term" value="C:endoplasmic reticulum membrane"/>
    <property type="evidence" value="ECO:0007669"/>
    <property type="project" value="UniProtKB-SubCell"/>
</dbReference>
<comment type="subcellular location">
    <subcellularLocation>
        <location evidence="2">Endoplasmic reticulum membrane</location>
        <topology evidence="2">Multi-pass membrane protein</topology>
    </subcellularLocation>
</comment>
<dbReference type="UniPathway" id="UPA00047">
    <property type="reaction ID" value="UER00057"/>
</dbReference>
<dbReference type="GO" id="GO:0016192">
    <property type="term" value="P:vesicle-mediated transport"/>
    <property type="evidence" value="ECO:0007669"/>
    <property type="project" value="UniProtKB-KW"/>
</dbReference>
<dbReference type="NCBIfam" id="NF002068">
    <property type="entry name" value="PRK00911.1"/>
    <property type="match status" value="1"/>
</dbReference>
<dbReference type="GO" id="GO:0006621">
    <property type="term" value="P:protein retention in ER lumen"/>
    <property type="evidence" value="ECO:0007669"/>
    <property type="project" value="InterPro"/>
</dbReference>
<dbReference type="InterPro" id="IPR000581">
    <property type="entry name" value="ILV_EDD_N"/>
</dbReference>
<feature type="compositionally biased region" description="Basic and acidic residues" evidence="27">
    <location>
        <begin position="292"/>
        <end position="305"/>
    </location>
</feature>
<dbReference type="UniPathway" id="UPA00049">
    <property type="reaction ID" value="UER00061"/>
</dbReference>
<evidence type="ECO:0000256" key="12">
    <source>
        <dbReference type="ARBA" id="ARBA00022892"/>
    </source>
</evidence>
<evidence type="ECO:0000256" key="17">
    <source>
        <dbReference type="ARBA" id="ARBA00023136"/>
    </source>
</evidence>
<dbReference type="EMBL" id="QWIO01000430">
    <property type="protein sequence ID" value="RMY97266.1"/>
    <property type="molecule type" value="Genomic_DNA"/>
</dbReference>
<evidence type="ECO:0000256" key="20">
    <source>
        <dbReference type="ARBA" id="ARBA00023304"/>
    </source>
</evidence>
<dbReference type="GO" id="GO:0005739">
    <property type="term" value="C:mitochondrion"/>
    <property type="evidence" value="ECO:0007669"/>
    <property type="project" value="TreeGrafter"/>
</dbReference>
<sequence>MGFNMNVFRILADVSHTASKCILIYQIHHNKSAEGVSLLTQLLYILVFGTRYLDLFWVPPPLSWWNFVLKIFYITSSAYIVYLMMRRYARTREKEYGWKLATWTLGGSLVSAPFVTLLFEGWAGMRFSEILWTFSIILESVCILPQLLLLRQTSVPTVIDSFYLVTLGSYRFFYILNWLVRGIGEGYFDPISVIFGIIQTALYIDFAWVYWSRQRVKLRGGGVVDSDDLTKSFLVRRFIGKRGSTGSEDGEADEDAEALARQENGTIQDGGRSAGGRNWGARGISVSADDTLAEHERPGARRQESYSDAAQADAQPMADPASFEDDDDDADAPPPPAKDSADTKHKKENEDAVERSSTPADAVGSSAVRVSNYSSTRGSLRLRASQAHANASSEHILRVNKAYSFRSSQSVCSPTMDPDNLEKQNRPESPRYLTFQNSKPGSGLNKFSSTLTREHDFPAAQAMLYAAGVKDEKTLKTFPQVGVASVWWEGNPCNTHLLDIGKEVKKNIEKDEMLAWQYNTIGVSDGITMGGDGMRFSLQTREIIADSIETVTCAQFHDACVTIPGCDKNMPGCVMGTARHNRPSIMIYGGTINPGYSNLLQKPINITTALEAHGAYLFDRLKNPADPSQTKDEILTDIEKTACPGQGACGGMFTANTMATAIETLGLSLPGSASTPATSPEKMRECGKVAKAIRVCMEKQILPKHCLTKRSFENALVMMMALGGSTNGVLHLLAMAVTADVELTLDDFQRISDKIPFIADLAPSGKHLMADLYEIGGVSSVHKLLIAAGLLDGSTITVTGKTLAENVESWPSLKQGQEIIRSLDNPIKPTGHIEILYGNLAPKGAVAKITGKEGMSFTGKARVFNKEHELDQALNSGSIPRTENLVLVVRYEGPKGGPGMPEQLKASAAIMGAGLKNVALITDGRYSGASHGFIVGHICPEAAVGGPIAVVQDGDEITIDAASHTINMGVDAAELQRRLAEWQPPRRPVTRGVLAKYAQLVGDASHGAVTDLF</sequence>
<feature type="domain" description="Dihydroxy-acid/6-phosphogluconate dehydratase N-terminal" evidence="29">
    <location>
        <begin position="479"/>
        <end position="806"/>
    </location>
</feature>
<comment type="similarity">
    <text evidence="4">Belongs to the ERD2 family.</text>
</comment>
<dbReference type="GO" id="GO:0009097">
    <property type="term" value="P:isoleucine biosynthetic process"/>
    <property type="evidence" value="ECO:0007669"/>
    <property type="project" value="UniProtKB-UniPathway"/>
</dbReference>
<dbReference type="AlphaFoldDB" id="A0A3M7G954"/>
<comment type="pathway">
    <text evidence="22">Amino-acid biosynthesis; L-valine biosynthesis; L-valine from pyruvate: step 3/4.</text>
</comment>
<evidence type="ECO:0000256" key="24">
    <source>
        <dbReference type="ARBA" id="ARBA00029490"/>
    </source>
</evidence>
<dbReference type="InterPro" id="IPR000133">
    <property type="entry name" value="ER_ret_rcpt"/>
</dbReference>
<keyword evidence="12" id="KW-0931">ER-Golgi transport</keyword>
<keyword evidence="8" id="KW-0001">2Fe-2S</keyword>
<dbReference type="Pfam" id="PF24877">
    <property type="entry name" value="ILV_EDD_C"/>
    <property type="match status" value="1"/>
</dbReference>
<evidence type="ECO:0000256" key="13">
    <source>
        <dbReference type="ARBA" id="ARBA00022927"/>
    </source>
</evidence>
<evidence type="ECO:0000256" key="3">
    <source>
        <dbReference type="ARBA" id="ARBA00006486"/>
    </source>
</evidence>
<evidence type="ECO:0000256" key="16">
    <source>
        <dbReference type="ARBA" id="ARBA00023014"/>
    </source>
</evidence>
<dbReference type="Gene3D" id="3.50.30.80">
    <property type="entry name" value="IlvD/EDD C-terminal domain-like"/>
    <property type="match status" value="1"/>
</dbReference>
<evidence type="ECO:0000313" key="32">
    <source>
        <dbReference type="Proteomes" id="UP000269539"/>
    </source>
</evidence>
<dbReference type="GO" id="GO:0046872">
    <property type="term" value="F:metal ion binding"/>
    <property type="evidence" value="ECO:0007669"/>
    <property type="project" value="UniProtKB-KW"/>
</dbReference>
<dbReference type="GO" id="GO:0051537">
    <property type="term" value="F:2 iron, 2 sulfur cluster binding"/>
    <property type="evidence" value="ECO:0007669"/>
    <property type="project" value="UniProtKB-KW"/>
</dbReference>
<feature type="compositionally biased region" description="Acidic residues" evidence="27">
    <location>
        <begin position="322"/>
        <end position="331"/>
    </location>
</feature>
<dbReference type="GO" id="GO:0015031">
    <property type="term" value="P:protein transport"/>
    <property type="evidence" value="ECO:0007669"/>
    <property type="project" value="UniProtKB-KW"/>
</dbReference>
<dbReference type="PANTHER" id="PTHR21000">
    <property type="entry name" value="DIHYDROXY-ACID DEHYDRATASE DAD"/>
    <property type="match status" value="1"/>
</dbReference>
<gene>
    <name evidence="31" type="ORF">D0864_04852</name>
</gene>
<dbReference type="SUPFAM" id="SSF143975">
    <property type="entry name" value="IlvD/EDD N-terminal domain-like"/>
    <property type="match status" value="1"/>
</dbReference>
<evidence type="ECO:0000256" key="10">
    <source>
        <dbReference type="ARBA" id="ARBA00022824"/>
    </source>
</evidence>
<dbReference type="PANTHER" id="PTHR21000:SF13">
    <property type="entry name" value="DIHYDROXY-ACID DEHYDRATASE"/>
    <property type="match status" value="1"/>
</dbReference>
<comment type="similarity">
    <text evidence="3">Belongs to the IlvD/Edd family.</text>
</comment>
<evidence type="ECO:0000256" key="1">
    <source>
        <dbReference type="ARBA" id="ARBA00001946"/>
    </source>
</evidence>
<comment type="catalytic activity">
    <reaction evidence="21">
        <text>(2R)-2,3-dihydroxy-3-methylbutanoate = 3-methyl-2-oxobutanoate + H2O</text>
        <dbReference type="Rhea" id="RHEA:24809"/>
        <dbReference type="ChEBI" id="CHEBI:11851"/>
        <dbReference type="ChEBI" id="CHEBI:15377"/>
        <dbReference type="ChEBI" id="CHEBI:49072"/>
        <dbReference type="EC" id="4.2.1.9"/>
    </reaction>
    <physiologicalReaction direction="left-to-right" evidence="21">
        <dbReference type="Rhea" id="RHEA:24810"/>
    </physiologicalReaction>
</comment>
<evidence type="ECO:0000256" key="4">
    <source>
        <dbReference type="ARBA" id="ARBA00010120"/>
    </source>
</evidence>